<evidence type="ECO:0000313" key="5">
    <source>
        <dbReference type="EMBL" id="MDR7380709.1"/>
    </source>
</evidence>
<dbReference type="Gene3D" id="3.40.50.10860">
    <property type="entry name" value="Leucine Dehydrogenase, chain A, domain 1"/>
    <property type="match status" value="1"/>
</dbReference>
<evidence type="ECO:0000259" key="3">
    <source>
        <dbReference type="Pfam" id="PF08501"/>
    </source>
</evidence>
<dbReference type="PANTHER" id="PTHR21089:SF1">
    <property type="entry name" value="BIFUNCTIONAL 3-DEHYDROQUINATE DEHYDRATASE_SHIKIMATE DEHYDROGENASE, CHLOROPLASTIC"/>
    <property type="match status" value="1"/>
</dbReference>
<dbReference type="SUPFAM" id="SSF53223">
    <property type="entry name" value="Aminoacid dehydrogenase-like, N-terminal domain"/>
    <property type="match status" value="1"/>
</dbReference>
<keyword evidence="6" id="KW-1185">Reference proteome</keyword>
<dbReference type="Pfam" id="PF18317">
    <property type="entry name" value="SDH_C"/>
    <property type="match status" value="1"/>
</dbReference>
<feature type="domain" description="SDH C-terminal" evidence="4">
    <location>
        <begin position="262"/>
        <end position="292"/>
    </location>
</feature>
<keyword evidence="2" id="KW-0028">Amino-acid biosynthesis</keyword>
<dbReference type="Gene3D" id="3.40.50.720">
    <property type="entry name" value="NAD(P)-binding Rossmann-like Domain"/>
    <property type="match status" value="1"/>
</dbReference>
<dbReference type="Proteomes" id="UP001183585">
    <property type="component" value="Unassembled WGS sequence"/>
</dbReference>
<gene>
    <name evidence="5" type="ORF">J2S48_000224</name>
</gene>
<evidence type="ECO:0000256" key="2">
    <source>
        <dbReference type="ARBA" id="ARBA00023141"/>
    </source>
</evidence>
<keyword evidence="5" id="KW-0560">Oxidoreductase</keyword>
<dbReference type="PANTHER" id="PTHR21089">
    <property type="entry name" value="SHIKIMATE DEHYDROGENASE"/>
    <property type="match status" value="1"/>
</dbReference>
<dbReference type="NCBIfam" id="NF001311">
    <property type="entry name" value="PRK00258.1-3"/>
    <property type="match status" value="1"/>
</dbReference>
<dbReference type="GO" id="GO:0004764">
    <property type="term" value="F:shikimate 3-dehydrogenase (NADP+) activity"/>
    <property type="evidence" value="ECO:0007669"/>
    <property type="project" value="UniProtKB-EC"/>
</dbReference>
<keyword evidence="2" id="KW-0057">Aromatic amino acid biosynthesis</keyword>
<dbReference type="InterPro" id="IPR013708">
    <property type="entry name" value="Shikimate_DH-bd_N"/>
</dbReference>
<dbReference type="SUPFAM" id="SSF51735">
    <property type="entry name" value="NAD(P)-binding Rossmann-fold domains"/>
    <property type="match status" value="1"/>
</dbReference>
<dbReference type="InterPro" id="IPR036291">
    <property type="entry name" value="NAD(P)-bd_dom_sf"/>
</dbReference>
<comment type="caution">
    <text evidence="5">The sequence shown here is derived from an EMBL/GenBank/DDBJ whole genome shotgun (WGS) entry which is preliminary data.</text>
</comment>
<dbReference type="Pfam" id="PF08501">
    <property type="entry name" value="Shikimate_dh_N"/>
    <property type="match status" value="1"/>
</dbReference>
<dbReference type="InterPro" id="IPR041121">
    <property type="entry name" value="SDH_C"/>
</dbReference>
<evidence type="ECO:0000256" key="1">
    <source>
        <dbReference type="ARBA" id="ARBA00004871"/>
    </source>
</evidence>
<dbReference type="InterPro" id="IPR046346">
    <property type="entry name" value="Aminoacid_DH-like_N_sf"/>
</dbReference>
<reference evidence="5 6" key="1">
    <citation type="submission" date="2023-07" db="EMBL/GenBank/DDBJ databases">
        <title>Sequencing the genomes of 1000 actinobacteria strains.</title>
        <authorList>
            <person name="Klenk H.-P."/>
        </authorList>
    </citation>
    <scope>NUCLEOTIDE SEQUENCE [LARGE SCALE GENOMIC DNA]</scope>
    <source>
        <strain evidence="5 6">DSM 45554</strain>
    </source>
</reference>
<sequence length="300" mass="30989">MPVHQRRAAVLGHPVAHSLSPVLHTAAYRALGLDGWEYGVHDVTEDALESFLRDVDAGWAGLSLTMPLKQAVIPLLDHVEPLAEAVGAVNTVLFSAAGGTGRGTGRGAVSTTGTNTDVHGIVAALREGLGARGVTDAVILGGGATAASALAAVAELGCVSPRVFVRSLDRIGPLREAVARMGVSPSFEVFDERVTTSALAAADAVVSTTPKHAADQWAPLLTELLTAAGEKPRGVLLDVVYDPRPTALQSAWSALGADTVGGERMLLHQAAEQVRLMTGRTAPLGAMDDALRAALTDPER</sequence>
<evidence type="ECO:0000259" key="4">
    <source>
        <dbReference type="Pfam" id="PF18317"/>
    </source>
</evidence>
<dbReference type="EC" id="1.1.1.25" evidence="5"/>
<dbReference type="EMBL" id="JAVDYE010000001">
    <property type="protein sequence ID" value="MDR7380709.1"/>
    <property type="molecule type" value="Genomic_DNA"/>
</dbReference>
<evidence type="ECO:0000313" key="6">
    <source>
        <dbReference type="Proteomes" id="UP001183585"/>
    </source>
</evidence>
<dbReference type="InterPro" id="IPR022893">
    <property type="entry name" value="Shikimate_DH_fam"/>
</dbReference>
<dbReference type="RefSeq" id="WP_274992411.1">
    <property type="nucleotide sequence ID" value="NZ_JAJQQP010000002.1"/>
</dbReference>
<protein>
    <submittedName>
        <fullName evidence="5">Shikimate dehydrogenase</fullName>
        <ecNumber evidence="5">1.1.1.25</ecNumber>
    </submittedName>
</protein>
<comment type="pathway">
    <text evidence="1">Metabolic intermediate biosynthesis; chorismate biosynthesis; chorismate from D-erythrose 4-phosphate and phosphoenolpyruvate: step 4/7.</text>
</comment>
<proteinExistence type="predicted"/>
<name>A0ABU2CH97_9MICO</name>
<organism evidence="5 6">
    <name type="scientific">Promicromonospora iranensis</name>
    <dbReference type="NCBI Taxonomy" id="1105144"/>
    <lineage>
        <taxon>Bacteria</taxon>
        <taxon>Bacillati</taxon>
        <taxon>Actinomycetota</taxon>
        <taxon>Actinomycetes</taxon>
        <taxon>Micrococcales</taxon>
        <taxon>Promicromonosporaceae</taxon>
        <taxon>Promicromonospora</taxon>
    </lineage>
</organism>
<accession>A0ABU2CH97</accession>
<feature type="domain" description="Shikimate dehydrogenase substrate binding N-terminal" evidence="3">
    <location>
        <begin position="10"/>
        <end position="92"/>
    </location>
</feature>